<keyword evidence="3" id="KW-1185">Reference proteome</keyword>
<organism evidence="2 3">
    <name type="scientific">Marinobacter albus</name>
    <dbReference type="NCBI Taxonomy" id="3030833"/>
    <lineage>
        <taxon>Bacteria</taxon>
        <taxon>Pseudomonadati</taxon>
        <taxon>Pseudomonadota</taxon>
        <taxon>Gammaproteobacteria</taxon>
        <taxon>Pseudomonadales</taxon>
        <taxon>Marinobacteraceae</taxon>
        <taxon>Marinobacter</taxon>
    </lineage>
</organism>
<dbReference type="Proteomes" id="UP001223547">
    <property type="component" value="Unassembled WGS sequence"/>
</dbReference>
<proteinExistence type="predicted"/>
<sequence>MDWLIWVSVAALALGVWHEINRFPATGNSLRKLQEALDDLQSENEDLKQRLSTLEDDYQEVSEQLDRIRDPEYWRAIDENDGEVLNELDKQRGNI</sequence>
<keyword evidence="1" id="KW-0175">Coiled coil</keyword>
<protein>
    <recommendedName>
        <fullName evidence="4">Cell division protein FtsB</fullName>
    </recommendedName>
</protein>
<accession>A0ABT7HHA8</accession>
<evidence type="ECO:0008006" key="4">
    <source>
        <dbReference type="Google" id="ProtNLM"/>
    </source>
</evidence>
<gene>
    <name evidence="2" type="ORF">QQF73_19200</name>
</gene>
<reference evidence="2 3" key="1">
    <citation type="submission" date="2023-05" db="EMBL/GenBank/DDBJ databases">
        <title>Marinobacter albus sp. nov., a marine bacterium isolated from sand in a coastal intertidal zone of huludao.</title>
        <authorList>
            <person name="Deng T."/>
        </authorList>
    </citation>
    <scope>NUCLEOTIDE SEQUENCE [LARGE SCALE GENOMIC DNA]</scope>
    <source>
        <strain evidence="2 3">M216</strain>
    </source>
</reference>
<evidence type="ECO:0000313" key="2">
    <source>
        <dbReference type="EMBL" id="MDK9559766.1"/>
    </source>
</evidence>
<dbReference type="RefSeq" id="WP_285369129.1">
    <property type="nucleotide sequence ID" value="NZ_JASSQD010000005.1"/>
</dbReference>
<dbReference type="EMBL" id="JASSQD010000005">
    <property type="protein sequence ID" value="MDK9559766.1"/>
    <property type="molecule type" value="Genomic_DNA"/>
</dbReference>
<evidence type="ECO:0000256" key="1">
    <source>
        <dbReference type="SAM" id="Coils"/>
    </source>
</evidence>
<evidence type="ECO:0000313" key="3">
    <source>
        <dbReference type="Proteomes" id="UP001223547"/>
    </source>
</evidence>
<feature type="coiled-coil region" evidence="1">
    <location>
        <begin position="30"/>
        <end position="64"/>
    </location>
</feature>
<comment type="caution">
    <text evidence="2">The sequence shown here is derived from an EMBL/GenBank/DDBJ whole genome shotgun (WGS) entry which is preliminary data.</text>
</comment>
<name>A0ABT7HHA8_9GAMM</name>